<dbReference type="GO" id="GO:0008270">
    <property type="term" value="F:zinc ion binding"/>
    <property type="evidence" value="ECO:0007669"/>
    <property type="project" value="InterPro"/>
</dbReference>
<evidence type="ECO:0000256" key="8">
    <source>
        <dbReference type="ARBA" id="ARBA00022833"/>
    </source>
</evidence>
<dbReference type="GO" id="GO:0031012">
    <property type="term" value="C:extracellular matrix"/>
    <property type="evidence" value="ECO:0007669"/>
    <property type="project" value="InterPro"/>
</dbReference>
<feature type="binding site" evidence="12">
    <location>
        <position position="223"/>
    </location>
    <ligand>
        <name>Ca(2+)</name>
        <dbReference type="ChEBI" id="CHEBI:29108"/>
        <label>3</label>
    </ligand>
</feature>
<feature type="binding site" evidence="12">
    <location>
        <position position="226"/>
    </location>
    <ligand>
        <name>Ca(2+)</name>
        <dbReference type="ChEBI" id="CHEBI:29108"/>
        <label>3</label>
    </ligand>
</feature>
<dbReference type="InterPro" id="IPR001818">
    <property type="entry name" value="Pept_M10_metallopeptidase"/>
</dbReference>
<dbReference type="EMBL" id="KK784882">
    <property type="protein sequence ID" value="KDO75343.1"/>
    <property type="molecule type" value="Genomic_DNA"/>
</dbReference>
<organism evidence="17 18">
    <name type="scientific">Citrus sinensis</name>
    <name type="common">Sweet orange</name>
    <name type="synonym">Citrus aurantium var. sinensis</name>
    <dbReference type="NCBI Taxonomy" id="2711"/>
    <lineage>
        <taxon>Eukaryota</taxon>
        <taxon>Viridiplantae</taxon>
        <taxon>Streptophyta</taxon>
        <taxon>Embryophyta</taxon>
        <taxon>Tracheophyta</taxon>
        <taxon>Spermatophyta</taxon>
        <taxon>Magnoliopsida</taxon>
        <taxon>eudicotyledons</taxon>
        <taxon>Gunneridae</taxon>
        <taxon>Pentapetalae</taxon>
        <taxon>rosids</taxon>
        <taxon>malvids</taxon>
        <taxon>Sapindales</taxon>
        <taxon>Rutaceae</taxon>
        <taxon>Aurantioideae</taxon>
        <taxon>Citrus</taxon>
    </lineage>
</organism>
<feature type="binding site" evidence="12">
    <location>
        <position position="221"/>
    </location>
    <ligand>
        <name>Zn(2+)</name>
        <dbReference type="ChEBI" id="CHEBI:29105"/>
        <label>1</label>
    </ligand>
</feature>
<evidence type="ECO:0000256" key="14">
    <source>
        <dbReference type="SAM" id="SignalP"/>
    </source>
</evidence>
<evidence type="ECO:0000256" key="13">
    <source>
        <dbReference type="PIRSR" id="PIRSR621190-5"/>
    </source>
</evidence>
<dbReference type="MEROPS" id="M10.065"/>
<comment type="similarity">
    <text evidence="2">Belongs to the peptidase M10A family. Matrix metalloproteinases (MMPs) subfamily.</text>
</comment>
<evidence type="ECO:0000256" key="7">
    <source>
        <dbReference type="ARBA" id="ARBA00022801"/>
    </source>
</evidence>
<comment type="subcellular location">
    <subcellularLocation>
        <location evidence="1">Cell membrane</location>
        <topology evidence="1">Lipid-anchor</topology>
        <topology evidence="1">GPI-anchor</topology>
        <orientation evidence="1">Extracellular side</orientation>
    </subcellularLocation>
</comment>
<keyword evidence="12" id="KW-0106">Calcium</keyword>
<dbReference type="GO" id="GO:0006508">
    <property type="term" value="P:proteolysis"/>
    <property type="evidence" value="ECO:0007669"/>
    <property type="project" value="UniProtKB-KW"/>
</dbReference>
<dbReference type="STRING" id="2711.A0A067G6U5"/>
<evidence type="ECO:0000313" key="17">
    <source>
        <dbReference type="EMBL" id="KDO75343.1"/>
    </source>
</evidence>
<evidence type="ECO:0000256" key="12">
    <source>
        <dbReference type="PIRSR" id="PIRSR621190-2"/>
    </source>
</evidence>
<dbReference type="InterPro" id="IPR021190">
    <property type="entry name" value="Pept_M10A"/>
</dbReference>
<feature type="binding site" evidence="12">
    <location>
        <position position="255"/>
    </location>
    <ligand>
        <name>Zn(2+)</name>
        <dbReference type="ChEBI" id="CHEBI:29105"/>
        <label>2</label>
        <note>catalytic</note>
    </ligand>
</feature>
<keyword evidence="3" id="KW-0449">Lipoprotein</keyword>
<feature type="binding site" evidence="12">
    <location>
        <position position="201"/>
    </location>
    <ligand>
        <name>Ca(2+)</name>
        <dbReference type="ChEBI" id="CHEBI:29108"/>
        <label>3</label>
    </ligand>
</feature>
<keyword evidence="8 12" id="KW-0862">Zinc</keyword>
<evidence type="ECO:0000256" key="6">
    <source>
        <dbReference type="ARBA" id="ARBA00022729"/>
    </source>
</evidence>
<dbReference type="GO" id="GO:0005886">
    <property type="term" value="C:plasma membrane"/>
    <property type="evidence" value="ECO:0007669"/>
    <property type="project" value="UniProtKB-SubCell"/>
</dbReference>
<feature type="binding site" evidence="12">
    <location>
        <position position="196"/>
    </location>
    <ligand>
        <name>Zn(2+)</name>
        <dbReference type="ChEBI" id="CHEBI:29105"/>
        <label>1</label>
    </ligand>
</feature>
<evidence type="ECO:0000256" key="11">
    <source>
        <dbReference type="PIRSR" id="PIRSR621190-1"/>
    </source>
</evidence>
<dbReference type="PANTHER" id="PTHR10201:SF213">
    <property type="entry name" value="METALLOENDOPROTEINASE 2-MMP-LIKE"/>
    <property type="match status" value="1"/>
</dbReference>
<keyword evidence="7" id="KW-0378">Hydrolase</keyword>
<evidence type="ECO:0000256" key="4">
    <source>
        <dbReference type="ARBA" id="ARBA00022670"/>
    </source>
</evidence>
<evidence type="ECO:0000259" key="15">
    <source>
        <dbReference type="Pfam" id="PF00413"/>
    </source>
</evidence>
<dbReference type="InterPro" id="IPR036365">
    <property type="entry name" value="PGBD-like_sf"/>
</dbReference>
<keyword evidence="5 12" id="KW-0479">Metal-binding</keyword>
<dbReference type="InterPro" id="IPR002477">
    <property type="entry name" value="Peptidoglycan-bd-like"/>
</dbReference>
<dbReference type="AlphaFoldDB" id="A0A067G6U5"/>
<evidence type="ECO:0000256" key="5">
    <source>
        <dbReference type="ARBA" id="ARBA00022723"/>
    </source>
</evidence>
<dbReference type="InterPro" id="IPR021158">
    <property type="entry name" value="Pept_M10A_Zn_BS"/>
</dbReference>
<feature type="binding site" evidence="12">
    <location>
        <position position="211"/>
    </location>
    <ligand>
        <name>Zn(2+)</name>
        <dbReference type="ChEBI" id="CHEBI:29105"/>
        <label>1</label>
    </ligand>
</feature>
<dbReference type="SUPFAM" id="SSF47090">
    <property type="entry name" value="PGBD-like"/>
    <property type="match status" value="1"/>
</dbReference>
<keyword evidence="3" id="KW-0325">Glycoprotein</keyword>
<dbReference type="PANTHER" id="PTHR10201">
    <property type="entry name" value="MATRIX METALLOPROTEINASE"/>
    <property type="match status" value="1"/>
</dbReference>
<protein>
    <recommendedName>
        <fullName evidence="19">Peptidase metallopeptidase domain-containing protein</fullName>
    </recommendedName>
</protein>
<accession>A0A067G6U5</accession>
<feature type="chain" id="PRO_5001637703" description="Peptidase metallopeptidase domain-containing protein" evidence="14">
    <location>
        <begin position="29"/>
        <end position="257"/>
    </location>
</feature>
<dbReference type="Pfam" id="PF00413">
    <property type="entry name" value="Peptidase_M10"/>
    <property type="match status" value="1"/>
</dbReference>
<evidence type="ECO:0000256" key="3">
    <source>
        <dbReference type="ARBA" id="ARBA00022622"/>
    </source>
</evidence>
<dbReference type="GO" id="GO:0004222">
    <property type="term" value="F:metalloendopeptidase activity"/>
    <property type="evidence" value="ECO:0000318"/>
    <property type="project" value="GO_Central"/>
</dbReference>
<keyword evidence="3" id="KW-0336">GPI-anchor</keyword>
<comment type="cofactor">
    <cofactor evidence="12">
        <name>Zn(2+)</name>
        <dbReference type="ChEBI" id="CHEBI:29105"/>
    </cofactor>
    <text evidence="12">Binds 2 Zn(2+) ions per subunit.</text>
</comment>
<feature type="short sequence motif" description="Cysteine switch" evidence="13">
    <location>
        <begin position="122"/>
        <end position="129"/>
    </location>
</feature>
<name>A0A067G6U5_CITSI</name>
<dbReference type="Proteomes" id="UP000027120">
    <property type="component" value="Unassembled WGS sequence"/>
</dbReference>
<keyword evidence="18" id="KW-1185">Reference proteome</keyword>
<feature type="domain" description="Peptidoglycan binding-like" evidence="16">
    <location>
        <begin position="58"/>
        <end position="119"/>
    </location>
</feature>
<evidence type="ECO:0000256" key="10">
    <source>
        <dbReference type="ARBA" id="ARBA00023145"/>
    </source>
</evidence>
<evidence type="ECO:0000259" key="16">
    <source>
        <dbReference type="Pfam" id="PF01471"/>
    </source>
</evidence>
<feature type="domain" description="Peptidase M10 metallopeptidase" evidence="15">
    <location>
        <begin position="176"/>
        <end position="255"/>
    </location>
</feature>
<feature type="active site" evidence="11">
    <location>
        <position position="246"/>
    </location>
</feature>
<feature type="binding site" evidence="12">
    <location>
        <position position="184"/>
    </location>
    <ligand>
        <name>Ca(2+)</name>
        <dbReference type="ChEBI" id="CHEBI:29108"/>
        <label>2</label>
    </ligand>
</feature>
<evidence type="ECO:0000256" key="9">
    <source>
        <dbReference type="ARBA" id="ARBA00023049"/>
    </source>
</evidence>
<feature type="binding site" evidence="12">
    <location>
        <position position="249"/>
    </location>
    <ligand>
        <name>Zn(2+)</name>
        <dbReference type="ChEBI" id="CHEBI:29105"/>
        <label>2</label>
        <note>catalytic</note>
    </ligand>
</feature>
<feature type="signal peptide" evidence="14">
    <location>
        <begin position="1"/>
        <end position="28"/>
    </location>
</feature>
<proteinExistence type="inferred from homology"/>
<keyword evidence="6 14" id="KW-0732">Signal</keyword>
<keyword evidence="10" id="KW-0865">Zymogen</keyword>
<evidence type="ECO:0008006" key="19">
    <source>
        <dbReference type="Google" id="ProtNLM"/>
    </source>
</evidence>
<sequence>MKHKRNALHAFISFFLLQFFLLHALASASNTNSNRKSSPLEFFKLFQGTQKGDTVKGINALKKYLHTLGYLSNHNHNHAAAAADGDYFDENLESAVKTYQRNFNLNPTGHMDLKTVSMMGKPRCGVPDVINGTTRMQGGPAHYHTHYVFYPGRPKWPATKQIISCAFLPGTRTDVQEPDYDAADVKISFQRGDHGDGYPFDGPGPYNLLAHSFPPTDGRFHYDGDENWTVGAVPGAVDMQTVALHELRHVLGLAHRP</sequence>
<feature type="binding site" evidence="12">
    <location>
        <position position="226"/>
    </location>
    <ligand>
        <name>Ca(2+)</name>
        <dbReference type="ChEBI" id="CHEBI:29108"/>
        <label>1</label>
    </ligand>
</feature>
<feature type="binding site" evidence="12">
    <location>
        <position position="245"/>
    </location>
    <ligand>
        <name>Zn(2+)</name>
        <dbReference type="ChEBI" id="CHEBI:29105"/>
        <label>2</label>
        <note>catalytic</note>
    </ligand>
</feature>
<evidence type="ECO:0000256" key="2">
    <source>
        <dbReference type="ARBA" id="ARBA00009614"/>
    </source>
</evidence>
<keyword evidence="9" id="KW-0482">Metalloprotease</keyword>
<dbReference type="PROSITE" id="PS00546">
    <property type="entry name" value="CYSTEINE_SWITCH"/>
    <property type="match status" value="1"/>
</dbReference>
<dbReference type="GO" id="GO:0098552">
    <property type="term" value="C:side of membrane"/>
    <property type="evidence" value="ECO:0007669"/>
    <property type="project" value="UniProtKB-KW"/>
</dbReference>
<evidence type="ECO:0000256" key="1">
    <source>
        <dbReference type="ARBA" id="ARBA00004471"/>
    </source>
</evidence>
<reference evidence="17 18" key="1">
    <citation type="submission" date="2014-04" db="EMBL/GenBank/DDBJ databases">
        <authorList>
            <consortium name="International Citrus Genome Consortium"/>
            <person name="Gmitter F."/>
            <person name="Chen C."/>
            <person name="Farmerie W."/>
            <person name="Harkins T."/>
            <person name="Desany B."/>
            <person name="Mohiuddin M."/>
            <person name="Kodira C."/>
            <person name="Borodovsky M."/>
            <person name="Lomsadze A."/>
            <person name="Burns P."/>
            <person name="Jenkins J."/>
            <person name="Prochnik S."/>
            <person name="Shu S."/>
            <person name="Chapman J."/>
            <person name="Pitluck S."/>
            <person name="Schmutz J."/>
            <person name="Rokhsar D."/>
        </authorList>
    </citation>
    <scope>NUCLEOTIDE SEQUENCE</scope>
</reference>
<dbReference type="Pfam" id="PF01471">
    <property type="entry name" value="PG_binding_1"/>
    <property type="match status" value="1"/>
</dbReference>
<dbReference type="SUPFAM" id="SSF55486">
    <property type="entry name" value="Metalloproteases ('zincins'), catalytic domain"/>
    <property type="match status" value="1"/>
</dbReference>
<gene>
    <name evidence="17" type="ORF">CISIN_1g043086mg</name>
</gene>
<keyword evidence="4" id="KW-0645">Protease</keyword>
<feature type="binding site" evidence="12">
    <location>
        <position position="194"/>
    </location>
    <ligand>
        <name>Zn(2+)</name>
        <dbReference type="ChEBI" id="CHEBI:29105"/>
        <label>1</label>
    </ligand>
</feature>
<feature type="binding site" evidence="12">
    <location>
        <position position="208"/>
    </location>
    <ligand>
        <name>Ca(2+)</name>
        <dbReference type="ChEBI" id="CHEBI:29108"/>
        <label>3</label>
    </ligand>
</feature>
<feature type="binding site" description="in inhibited form" evidence="12">
    <location>
        <position position="124"/>
    </location>
    <ligand>
        <name>Zn(2+)</name>
        <dbReference type="ChEBI" id="CHEBI:29105"/>
        <label>2</label>
        <note>catalytic</note>
    </ligand>
</feature>
<dbReference type="GO" id="GO:0030574">
    <property type="term" value="P:collagen catabolic process"/>
    <property type="evidence" value="ECO:0000318"/>
    <property type="project" value="GO_Central"/>
</dbReference>
<evidence type="ECO:0000313" key="18">
    <source>
        <dbReference type="Proteomes" id="UP000027120"/>
    </source>
</evidence>
<dbReference type="SMR" id="A0A067G6U5"/>
<feature type="binding site" evidence="12">
    <location>
        <position position="202"/>
    </location>
    <ligand>
        <name>Ca(2+)</name>
        <dbReference type="ChEBI" id="CHEBI:29108"/>
        <label>3</label>
    </ligand>
</feature>
<dbReference type="InterPro" id="IPR024079">
    <property type="entry name" value="MetalloPept_cat_dom_sf"/>
</dbReference>
<keyword evidence="3" id="KW-0472">Membrane</keyword>
<dbReference type="GO" id="GO:0030198">
    <property type="term" value="P:extracellular matrix organization"/>
    <property type="evidence" value="ECO:0000318"/>
    <property type="project" value="GO_Central"/>
</dbReference>
<dbReference type="PRINTS" id="PR00138">
    <property type="entry name" value="MATRIXIN"/>
</dbReference>
<dbReference type="Gene3D" id="3.40.390.10">
    <property type="entry name" value="Collagenase (Catalytic Domain)"/>
    <property type="match status" value="1"/>
</dbReference>
<comment type="cofactor">
    <cofactor evidence="12">
        <name>Ca(2+)</name>
        <dbReference type="ChEBI" id="CHEBI:29108"/>
    </cofactor>
    <text evidence="12">Can bind about 5 Ca(2+) ions per subunit.</text>
</comment>